<proteinExistence type="predicted"/>
<protein>
    <recommendedName>
        <fullName evidence="3">FidL</fullName>
    </recommendedName>
</protein>
<dbReference type="EMBL" id="NAEW01000004">
    <property type="protein sequence ID" value="OQM42016.1"/>
    <property type="molecule type" value="Genomic_DNA"/>
</dbReference>
<accession>A0A1V8P011</accession>
<reference evidence="1 2" key="1">
    <citation type="submission" date="2017-03" db="EMBL/GenBank/DDBJ databases">
        <authorList>
            <person name="Afonso C.L."/>
            <person name="Miller P.J."/>
            <person name="Scott M.A."/>
            <person name="Spackman E."/>
            <person name="Goraichik I."/>
            <person name="Dimitrov K.M."/>
            <person name="Suarez D.L."/>
            <person name="Swayne D.E."/>
        </authorList>
    </citation>
    <scope>NUCLEOTIDE SEQUENCE [LARGE SCALE GENOMIC DNA]</scope>
    <source>
        <strain evidence="1 2">ATCC 51113</strain>
    </source>
</reference>
<dbReference type="RefSeq" id="WP_080859140.1">
    <property type="nucleotide sequence ID" value="NZ_CABGPK010000008.1"/>
</dbReference>
<dbReference type="Proteomes" id="UP000192573">
    <property type="component" value="Unassembled WGS sequence"/>
</dbReference>
<dbReference type="AlphaFoldDB" id="A0A1V8P011"/>
<gene>
    <name evidence="1" type="ORF">BZK42_10770</name>
</gene>
<comment type="caution">
    <text evidence="1">The sequence shown here is derived from an EMBL/GenBank/DDBJ whole genome shotgun (WGS) entry which is preliminary data.</text>
</comment>
<sequence length="157" mass="17910">MKLMTTLVLAAVALICLLTWQLNLRSGVYFDERCFANATYVDASDNALLFKGNITFEFNKNETGVFNLSGNIDYQGRQYRLSRYITFTYHNVSGNQYRMNTTTKDIMAHDNVPEDITLLTTKIFGMEGEYVISLDKKDNNYITIANTLSPLMNCVIQ</sequence>
<organism evidence="1 2">
    <name type="scientific">Citrobacter braakii</name>
    <dbReference type="NCBI Taxonomy" id="57706"/>
    <lineage>
        <taxon>Bacteria</taxon>
        <taxon>Pseudomonadati</taxon>
        <taxon>Pseudomonadota</taxon>
        <taxon>Gammaproteobacteria</taxon>
        <taxon>Enterobacterales</taxon>
        <taxon>Enterobacteriaceae</taxon>
        <taxon>Citrobacter</taxon>
        <taxon>Citrobacter freundii complex</taxon>
    </lineage>
</organism>
<evidence type="ECO:0000313" key="2">
    <source>
        <dbReference type="Proteomes" id="UP000192573"/>
    </source>
</evidence>
<evidence type="ECO:0000313" key="1">
    <source>
        <dbReference type="EMBL" id="OQM42016.1"/>
    </source>
</evidence>
<evidence type="ECO:0008006" key="3">
    <source>
        <dbReference type="Google" id="ProtNLM"/>
    </source>
</evidence>
<name>A0A1V8P011_CITBR</name>